<proteinExistence type="predicted"/>
<dbReference type="CTD" id="9804663"/>
<reference evidence="2 3" key="1">
    <citation type="submission" date="2019-12" db="EMBL/GenBank/DDBJ databases">
        <title>Chromosome-level assembly of the Caenorhabditis remanei genome.</title>
        <authorList>
            <person name="Teterina A.A."/>
            <person name="Willis J.H."/>
            <person name="Phillips P.C."/>
        </authorList>
    </citation>
    <scope>NUCLEOTIDE SEQUENCE [LARGE SCALE GENOMIC DNA]</scope>
    <source>
        <strain evidence="2 3">PX506</strain>
        <tissue evidence="2">Whole organism</tissue>
    </source>
</reference>
<accession>A0A6A5HJH8</accession>
<organism evidence="2 3">
    <name type="scientific">Caenorhabditis remanei</name>
    <name type="common">Caenorhabditis vulgaris</name>
    <dbReference type="NCBI Taxonomy" id="31234"/>
    <lineage>
        <taxon>Eukaryota</taxon>
        <taxon>Metazoa</taxon>
        <taxon>Ecdysozoa</taxon>
        <taxon>Nematoda</taxon>
        <taxon>Chromadorea</taxon>
        <taxon>Rhabditida</taxon>
        <taxon>Rhabditina</taxon>
        <taxon>Rhabditomorpha</taxon>
        <taxon>Rhabditoidea</taxon>
        <taxon>Rhabditidae</taxon>
        <taxon>Peloderinae</taxon>
        <taxon>Caenorhabditis</taxon>
    </lineage>
</organism>
<evidence type="ECO:0000313" key="2">
    <source>
        <dbReference type="EMBL" id="KAF1767645.1"/>
    </source>
</evidence>
<comment type="caution">
    <text evidence="2">The sequence shown here is derived from an EMBL/GenBank/DDBJ whole genome shotgun (WGS) entry which is preliminary data.</text>
</comment>
<dbReference type="EMBL" id="WUAV01000002">
    <property type="protein sequence ID" value="KAF1767645.1"/>
    <property type="molecule type" value="Genomic_DNA"/>
</dbReference>
<feature type="chain" id="PRO_5025434134" description="SCP domain-containing protein" evidence="1">
    <location>
        <begin position="20"/>
        <end position="234"/>
    </location>
</feature>
<dbReference type="GeneID" id="9804663"/>
<keyword evidence="1" id="KW-0732">Signal</keyword>
<evidence type="ECO:0008006" key="4">
    <source>
        <dbReference type="Google" id="ProtNLM"/>
    </source>
</evidence>
<dbReference type="RefSeq" id="XP_053590516.1">
    <property type="nucleotide sequence ID" value="XM_053726322.1"/>
</dbReference>
<dbReference type="AlphaFoldDB" id="A0A6A5HJH8"/>
<evidence type="ECO:0000313" key="3">
    <source>
        <dbReference type="Proteomes" id="UP000483820"/>
    </source>
</evidence>
<name>A0A6A5HJH8_CAERE</name>
<gene>
    <name evidence="2" type="ORF">GCK72_007604</name>
</gene>
<protein>
    <recommendedName>
        <fullName evidence="4">SCP domain-containing protein</fullName>
    </recommendedName>
</protein>
<feature type="signal peptide" evidence="1">
    <location>
        <begin position="1"/>
        <end position="19"/>
    </location>
</feature>
<dbReference type="KEGG" id="crq:GCK72_007604"/>
<sequence>MVCTPWILTFFLIAAASQSQKTPELEKKVENHKILIDVLNNFRRQTANKLQIAYMHELIYDESLYQQFDLRYKKDIPSFEIANYTTVFKNLKSYTRTYWEKSETWVYRGSAIRHGVSEDIIQYLSPLQQKVRCIEMENGLKCFLGPIKERAWWYYSNGEPGSKCDEGFYNDFGLCSRIVPVSESTSTKAGILFRSTTTTRSTSDSDEDKEECDCSVSTRLQIFIIFAFCVYFLI</sequence>
<dbReference type="Proteomes" id="UP000483820">
    <property type="component" value="Chromosome II"/>
</dbReference>
<evidence type="ECO:0000256" key="1">
    <source>
        <dbReference type="SAM" id="SignalP"/>
    </source>
</evidence>